<accession>A0A2K8N6Q0</accession>
<evidence type="ECO:0000256" key="2">
    <source>
        <dbReference type="ARBA" id="ARBA00044777"/>
    </source>
</evidence>
<dbReference type="Pfam" id="PF02616">
    <property type="entry name" value="SMC_ScpA"/>
    <property type="match status" value="1"/>
</dbReference>
<gene>
    <name evidence="3" type="primary">scpA</name>
    <name evidence="4" type="ORF">CVV65_07305</name>
</gene>
<dbReference type="KEGG" id="kyr:CVV65_07305"/>
<keyword evidence="3" id="KW-0131">Cell cycle</keyword>
<dbReference type="PANTHER" id="PTHR33969">
    <property type="entry name" value="SEGREGATION AND CONDENSATION PROTEIN A"/>
    <property type="match status" value="1"/>
</dbReference>
<comment type="function">
    <text evidence="3">Participates in chromosomal partition during cell division. May act via the formation of a condensin-like complex containing Smc and ScpB that pull DNA away from mid-cell into both cell halves.</text>
</comment>
<dbReference type="GO" id="GO:0051301">
    <property type="term" value="P:cell division"/>
    <property type="evidence" value="ECO:0007669"/>
    <property type="project" value="UniProtKB-KW"/>
</dbReference>
<keyword evidence="3" id="KW-0963">Cytoplasm</keyword>
<comment type="similarity">
    <text evidence="3">Belongs to the ScpA family.</text>
</comment>
<comment type="subcellular location">
    <subcellularLocation>
        <location evidence="3">Cytoplasm</location>
    </subcellularLocation>
    <text evidence="3">Associated with two foci at the outer edges of the nucleoid region in young cells, and at four foci within both cell halves in older cells.</text>
</comment>
<dbReference type="InterPro" id="IPR023093">
    <property type="entry name" value="ScpA-like_C"/>
</dbReference>
<evidence type="ECO:0000313" key="4">
    <source>
        <dbReference type="EMBL" id="ATY84755.1"/>
    </source>
</evidence>
<dbReference type="GO" id="GO:0006260">
    <property type="term" value="P:DNA replication"/>
    <property type="evidence" value="ECO:0007669"/>
    <property type="project" value="UniProtKB-UniRule"/>
</dbReference>
<dbReference type="AlphaFoldDB" id="A0A2K8N6Q0"/>
<sequence>MFRGCLEDCVCSRPGRVTRFRCGRRGGGRVAYDVRVGSFEGPLDLLLHLVETRKFNIWDIPVAEITEQYLDYLRQMQKLSLEVASEFVVMAARLLEIKSRMLLPRSPKPGEAEAEEADPRLALSQRLAVYRAFKYLAGHLSELEERRKPVWTRPRSVKSPEILRPAGPVSSVDALIEAWQRVLWRAFAENRPATVDRDELRIEDWVRAVTARLRRARALTFADLVGEKRNRARVVVTLLALLELMKERRVRCVQEVVFGDIWIAWIDEGVEKDGTRLDVGD</sequence>
<protein>
    <recommendedName>
        <fullName evidence="2 3">Segregation and condensation protein A</fullName>
    </recommendedName>
</protein>
<evidence type="ECO:0000256" key="3">
    <source>
        <dbReference type="HAMAP-Rule" id="MF_01805"/>
    </source>
</evidence>
<dbReference type="InterPro" id="IPR003768">
    <property type="entry name" value="ScpA"/>
</dbReference>
<comment type="subunit">
    <text evidence="3">Component of a cohesin-like complex composed of ScpA, ScpB and the Smc homodimer, in which ScpA and ScpB bind to the head domain of Smc. The presence of the three proteins is required for the association of the complex with DNA.</text>
</comment>
<keyword evidence="5" id="KW-1185">Reference proteome</keyword>
<evidence type="ECO:0000313" key="5">
    <source>
        <dbReference type="Proteomes" id="UP000231932"/>
    </source>
</evidence>
<dbReference type="Gene3D" id="6.10.250.2410">
    <property type="match status" value="1"/>
</dbReference>
<name>A0A2K8N6Q0_9BACL</name>
<reference evidence="5" key="1">
    <citation type="submission" date="2017-11" db="EMBL/GenBank/DDBJ databases">
        <title>Complete Genome Sequence of Kyrpidia sp. Strain EA-1, a thermophilic, hydrogen-oxidizing Bacterium, isolated from the Azores.</title>
        <authorList>
            <person name="Reiner J.E."/>
            <person name="Lapp C.J."/>
            <person name="Bunk B."/>
            <person name="Gescher J."/>
        </authorList>
    </citation>
    <scope>NUCLEOTIDE SEQUENCE [LARGE SCALE GENOMIC DNA]</scope>
    <source>
        <strain evidence="5">EA-1</strain>
    </source>
</reference>
<dbReference type="Proteomes" id="UP000231932">
    <property type="component" value="Chromosome"/>
</dbReference>
<proteinExistence type="inferred from homology"/>
<organism evidence="4 5">
    <name type="scientific">Kyrpidia spormannii</name>
    <dbReference type="NCBI Taxonomy" id="2055160"/>
    <lineage>
        <taxon>Bacteria</taxon>
        <taxon>Bacillati</taxon>
        <taxon>Bacillota</taxon>
        <taxon>Bacilli</taxon>
        <taxon>Bacillales</taxon>
        <taxon>Alicyclobacillaceae</taxon>
        <taxon>Kyrpidia</taxon>
    </lineage>
</organism>
<dbReference type="GO" id="GO:0005737">
    <property type="term" value="C:cytoplasm"/>
    <property type="evidence" value="ECO:0007669"/>
    <property type="project" value="UniProtKB-SubCell"/>
</dbReference>
<dbReference type="PANTHER" id="PTHR33969:SF2">
    <property type="entry name" value="SEGREGATION AND CONDENSATION PROTEIN A"/>
    <property type="match status" value="1"/>
</dbReference>
<dbReference type="GO" id="GO:0007059">
    <property type="term" value="P:chromosome segregation"/>
    <property type="evidence" value="ECO:0007669"/>
    <property type="project" value="UniProtKB-UniRule"/>
</dbReference>
<dbReference type="Gene3D" id="1.10.10.580">
    <property type="entry name" value="Structural maintenance of chromosome 1. Chain E"/>
    <property type="match status" value="1"/>
</dbReference>
<keyword evidence="3" id="KW-0132">Cell division</keyword>
<dbReference type="HAMAP" id="MF_01805">
    <property type="entry name" value="ScpA"/>
    <property type="match status" value="1"/>
</dbReference>
<evidence type="ECO:0000256" key="1">
    <source>
        <dbReference type="ARBA" id="ARBA00022829"/>
    </source>
</evidence>
<dbReference type="EMBL" id="CP024955">
    <property type="protein sequence ID" value="ATY84755.1"/>
    <property type="molecule type" value="Genomic_DNA"/>
</dbReference>
<keyword evidence="1 3" id="KW-0159">Chromosome partition</keyword>